<gene>
    <name evidence="1" type="ORF">FPE_LOCUS11936</name>
</gene>
<organism evidence="1 2">
    <name type="scientific">Fraxinus pennsylvanica</name>
    <dbReference type="NCBI Taxonomy" id="56036"/>
    <lineage>
        <taxon>Eukaryota</taxon>
        <taxon>Viridiplantae</taxon>
        <taxon>Streptophyta</taxon>
        <taxon>Embryophyta</taxon>
        <taxon>Tracheophyta</taxon>
        <taxon>Spermatophyta</taxon>
        <taxon>Magnoliopsida</taxon>
        <taxon>eudicotyledons</taxon>
        <taxon>Gunneridae</taxon>
        <taxon>Pentapetalae</taxon>
        <taxon>asterids</taxon>
        <taxon>lamiids</taxon>
        <taxon>Lamiales</taxon>
        <taxon>Oleaceae</taxon>
        <taxon>Oleeae</taxon>
        <taxon>Fraxinus</taxon>
    </lineage>
</organism>
<evidence type="ECO:0000313" key="1">
    <source>
        <dbReference type="EMBL" id="CAI9764506.1"/>
    </source>
</evidence>
<keyword evidence="2" id="KW-1185">Reference proteome</keyword>
<name>A0AAD1Z766_9LAMI</name>
<dbReference type="EMBL" id="OU503042">
    <property type="protein sequence ID" value="CAI9764506.1"/>
    <property type="molecule type" value="Genomic_DNA"/>
</dbReference>
<dbReference type="Proteomes" id="UP000834106">
    <property type="component" value="Chromosome 7"/>
</dbReference>
<reference evidence="1" key="1">
    <citation type="submission" date="2023-05" db="EMBL/GenBank/DDBJ databases">
        <authorList>
            <person name="Huff M."/>
        </authorList>
    </citation>
    <scope>NUCLEOTIDE SEQUENCE</scope>
</reference>
<protein>
    <submittedName>
        <fullName evidence="1">Uncharacterized protein</fullName>
    </submittedName>
</protein>
<accession>A0AAD1Z766</accession>
<evidence type="ECO:0000313" key="2">
    <source>
        <dbReference type="Proteomes" id="UP000834106"/>
    </source>
</evidence>
<proteinExistence type="predicted"/>
<dbReference type="AlphaFoldDB" id="A0AAD1Z766"/>
<sequence length="142" mass="16326">MVLPGFRMDIEQPKDYISGLRLYLDSLRKKAYPKLASGSHIIGNVLVDECQNWGCLSENQFSHSRNRTVKTRERPKLLRSRTNYQAIDSDRLRAQNMESWPFFNQVTADLTPLNARKVAVKFDYFKIGGLVSDISLLTTPDM</sequence>